<evidence type="ECO:0000313" key="2">
    <source>
        <dbReference type="Proteomes" id="UP000464214"/>
    </source>
</evidence>
<organism evidence="1 2">
    <name type="scientific">Nibribacter ruber</name>
    <dbReference type="NCBI Taxonomy" id="2698458"/>
    <lineage>
        <taxon>Bacteria</taxon>
        <taxon>Pseudomonadati</taxon>
        <taxon>Bacteroidota</taxon>
        <taxon>Cytophagia</taxon>
        <taxon>Cytophagales</taxon>
        <taxon>Hymenobacteraceae</taxon>
        <taxon>Nibribacter</taxon>
    </lineage>
</organism>
<dbReference type="InterPro" id="IPR025975">
    <property type="entry name" value="Polysacc_lyase"/>
</dbReference>
<gene>
    <name evidence="1" type="ORF">GU926_15920</name>
</gene>
<evidence type="ECO:0008006" key="3">
    <source>
        <dbReference type="Google" id="ProtNLM"/>
    </source>
</evidence>
<dbReference type="KEGG" id="nib:GU926_15920"/>
<dbReference type="Pfam" id="PF14099">
    <property type="entry name" value="Polysacc_lyase"/>
    <property type="match status" value="1"/>
</dbReference>
<dbReference type="AlphaFoldDB" id="A0A6P1P373"/>
<dbReference type="RefSeq" id="WP_160693588.1">
    <property type="nucleotide sequence ID" value="NZ_CP047897.1"/>
</dbReference>
<reference evidence="1 2" key="1">
    <citation type="submission" date="2020-01" db="EMBL/GenBank/DDBJ databases">
        <authorList>
            <person name="Kim M."/>
        </authorList>
    </citation>
    <scope>NUCLEOTIDE SEQUENCE [LARGE SCALE GENOMIC DNA]</scope>
    <source>
        <strain evidence="1 2">BT10</strain>
    </source>
</reference>
<dbReference type="Proteomes" id="UP000464214">
    <property type="component" value="Chromosome"/>
</dbReference>
<dbReference type="Gene3D" id="2.60.120.200">
    <property type="match status" value="1"/>
</dbReference>
<proteinExistence type="predicted"/>
<sequence length="292" mass="32592">MVFYSNGLLLLQMLLAVSCADKKDGSGVMGLDQLASSSTPVRGNLLFEETFEQGSPFALAHAKEIGDWPYAMQLVQAPAFRGHGACRFEIRQDQPLVKDGKRAEVTVVGPVSSKEMWYSFAAYFPADEFVKDTEREIISQWYQRADKHLGEKSSSPATALRIKNDRFVLDTGFNADLVSDGVQEGSKKKLDLGEVTKNTWHEFVFHFVHSYEEDGLIEVWHNGEKVITHRGGNMYNNAVLPKWKIGLYKAAFKSGASTLPNRVVFFDNIKVGNERASYEEMAPSAVVPNSNN</sequence>
<name>A0A6P1P373_9BACT</name>
<keyword evidence="2" id="KW-1185">Reference proteome</keyword>
<evidence type="ECO:0000313" key="1">
    <source>
        <dbReference type="EMBL" id="QHL88832.1"/>
    </source>
</evidence>
<protein>
    <recommendedName>
        <fullName evidence="3">Polysaccharide lyase-like protein</fullName>
    </recommendedName>
</protein>
<accession>A0A6P1P373</accession>
<dbReference type="EMBL" id="CP047897">
    <property type="protein sequence ID" value="QHL88832.1"/>
    <property type="molecule type" value="Genomic_DNA"/>
</dbReference>